<evidence type="ECO:0000313" key="5">
    <source>
        <dbReference type="EMBL" id="NER26642.1"/>
    </source>
</evidence>
<accession>A0A6B3N7P4</accession>
<dbReference type="EMBL" id="JAAHFQ010000040">
    <property type="protein sequence ID" value="NER26642.1"/>
    <property type="molecule type" value="Genomic_DNA"/>
</dbReference>
<dbReference type="AlphaFoldDB" id="A0A6B3N7P4"/>
<protein>
    <submittedName>
        <fullName evidence="5">DUF4114 domain-containing protein</fullName>
    </submittedName>
</protein>
<organism evidence="5">
    <name type="scientific">Symploca sp. SIO1C4</name>
    <dbReference type="NCBI Taxonomy" id="2607765"/>
    <lineage>
        <taxon>Bacteria</taxon>
        <taxon>Bacillati</taxon>
        <taxon>Cyanobacteriota</taxon>
        <taxon>Cyanophyceae</taxon>
        <taxon>Coleofasciculales</taxon>
        <taxon>Coleofasciculaceae</taxon>
        <taxon>Symploca</taxon>
    </lineage>
</organism>
<dbReference type="SUPFAM" id="SSF48113">
    <property type="entry name" value="Heme-dependent peroxidases"/>
    <property type="match status" value="1"/>
</dbReference>
<dbReference type="GO" id="GO:0020037">
    <property type="term" value="F:heme binding"/>
    <property type="evidence" value="ECO:0007669"/>
    <property type="project" value="InterPro"/>
</dbReference>
<gene>
    <name evidence="5" type="ORF">F6J89_03170</name>
</gene>
<proteinExistence type="predicted"/>
<keyword evidence="3" id="KW-0325">Glycoprotein</keyword>
<dbReference type="InterPro" id="IPR010255">
    <property type="entry name" value="Haem_peroxidase_sf"/>
</dbReference>
<evidence type="ECO:0000256" key="3">
    <source>
        <dbReference type="ARBA" id="ARBA00023180"/>
    </source>
</evidence>
<dbReference type="Gene3D" id="1.10.640.10">
    <property type="entry name" value="Haem peroxidase domain superfamily, animal type"/>
    <property type="match status" value="1"/>
</dbReference>
<dbReference type="Pfam" id="PF03098">
    <property type="entry name" value="An_peroxidase"/>
    <property type="match status" value="2"/>
</dbReference>
<feature type="domain" description="DUF4114" evidence="4">
    <location>
        <begin position="701"/>
        <end position="778"/>
    </location>
</feature>
<dbReference type="PROSITE" id="PS50292">
    <property type="entry name" value="PEROXIDASE_3"/>
    <property type="match status" value="1"/>
</dbReference>
<evidence type="ECO:0000256" key="2">
    <source>
        <dbReference type="ARBA" id="ARBA00022525"/>
    </source>
</evidence>
<dbReference type="InterPro" id="IPR025193">
    <property type="entry name" value="DUF4114"/>
</dbReference>
<keyword evidence="2" id="KW-0964">Secreted</keyword>
<dbReference type="PANTHER" id="PTHR11475">
    <property type="entry name" value="OXIDASE/PEROXIDASE"/>
    <property type="match status" value="1"/>
</dbReference>
<comment type="caution">
    <text evidence="5">The sequence shown here is derived from an EMBL/GenBank/DDBJ whole genome shotgun (WGS) entry which is preliminary data.</text>
</comment>
<dbReference type="PANTHER" id="PTHR11475:SF4">
    <property type="entry name" value="CHORION PEROXIDASE"/>
    <property type="match status" value="1"/>
</dbReference>
<comment type="subcellular location">
    <subcellularLocation>
        <location evidence="1">Secreted</location>
    </subcellularLocation>
</comment>
<dbReference type="InterPro" id="IPR019791">
    <property type="entry name" value="Haem_peroxidase_animal"/>
</dbReference>
<dbReference type="GO" id="GO:0004601">
    <property type="term" value="F:peroxidase activity"/>
    <property type="evidence" value="ECO:0007669"/>
    <property type="project" value="InterPro"/>
</dbReference>
<name>A0A6B3N7P4_9CYAN</name>
<sequence>MANFNSVIFRDPFAKGTLILNDQGITIRNIDGTNNNLSQVNLGTANTSFIRFSSIEYEDGIKSPAGVAFDAEDNPLIGVDGNIIKRQPIPIFTIEEKDRLIGLGFNVITNSDNLSNVPEAAFVLLNPPNRPSTRMISNAISNLEEGESAPNANDLSAFIWNFGQFINHSTDLAAEDVEDEQADADNFPIDIPADDPIFGLNTPPTQEISRQTDGGLQFDFHRQPFTTGTGVAGIPGKVNNIVTSWLDLSTVYGSGGEESKAVRAFSGGRLKVFSAQTTATNDDLLPINFTGTDGELISGQGAFMGVGFLAGDTRVNENDNLASQHTLWMRNHNRLALELSRFHPEWTDEQIFQRARQINIAQFQNIVFYEWLPLMIGDIVTPYRGYQPTASPEISDEFAAAGLRVGHTQVNNHINKINAEGDITTIPFLSAFSSAHIQESTDVDSILRGNSQIVAEDVDTNVVFDLRNALIPGAIGFDIYAANQQRGRDRGLADYNQVRDSLGLPRVTSFAEITSEQLLANTLEELYLTVEDIDLLVGLFSEDAIAPSGAGETLQNLLWEQYERIRAADRFWFERSIRDGGFFTPEEIAEIQKVNLSNIIQLNTEITNIPEKAFLITSQSNLSSDRLLDLTGLLGQGTATVTREAAYDNLIGFYVIDNVNGTVNGINPGETGYAEAALTASVVEFSVENNLTTSNFEIDINSGTLLAPYIIKDGNMENFLDGQAEAYFTFEAANSDGMSHILELANGRANTFTFAFEDMTGLTSDGSDRDFNDMVLEIMLV</sequence>
<dbReference type="PRINTS" id="PR00457">
    <property type="entry name" value="ANPEROXIDASE"/>
</dbReference>
<dbReference type="InterPro" id="IPR037120">
    <property type="entry name" value="Haem_peroxidase_sf_animal"/>
</dbReference>
<dbReference type="Pfam" id="PF13448">
    <property type="entry name" value="DUF4114"/>
    <property type="match status" value="1"/>
</dbReference>
<evidence type="ECO:0000256" key="1">
    <source>
        <dbReference type="ARBA" id="ARBA00004613"/>
    </source>
</evidence>
<dbReference type="GO" id="GO:0005576">
    <property type="term" value="C:extracellular region"/>
    <property type="evidence" value="ECO:0007669"/>
    <property type="project" value="UniProtKB-SubCell"/>
</dbReference>
<reference evidence="5" key="1">
    <citation type="submission" date="2019-11" db="EMBL/GenBank/DDBJ databases">
        <title>Genomic insights into an expanded diversity of filamentous marine cyanobacteria reveals the extraordinary biosynthetic potential of Moorea and Okeania.</title>
        <authorList>
            <person name="Ferreira Leao T."/>
            <person name="Wang M."/>
            <person name="Moss N."/>
            <person name="Da Silva R."/>
            <person name="Sanders J."/>
            <person name="Nurk S."/>
            <person name="Gurevich A."/>
            <person name="Humphrey G."/>
            <person name="Reher R."/>
            <person name="Zhu Q."/>
            <person name="Belda-Ferre P."/>
            <person name="Glukhov E."/>
            <person name="Rex R."/>
            <person name="Dorrestein P.C."/>
            <person name="Knight R."/>
            <person name="Pevzner P."/>
            <person name="Gerwick W.H."/>
            <person name="Gerwick L."/>
        </authorList>
    </citation>
    <scope>NUCLEOTIDE SEQUENCE</scope>
    <source>
        <strain evidence="5">SIO1C4</strain>
    </source>
</reference>
<evidence type="ECO:0000259" key="4">
    <source>
        <dbReference type="Pfam" id="PF13448"/>
    </source>
</evidence>
<dbReference type="GO" id="GO:0006979">
    <property type="term" value="P:response to oxidative stress"/>
    <property type="evidence" value="ECO:0007669"/>
    <property type="project" value="InterPro"/>
</dbReference>